<dbReference type="PANTHER" id="PTHR30157">
    <property type="entry name" value="FERRIC REDUCTASE, NADPH-DEPENDENT"/>
    <property type="match status" value="1"/>
</dbReference>
<dbReference type="InterPro" id="IPR039374">
    <property type="entry name" value="SIP_fam"/>
</dbReference>
<protein>
    <submittedName>
        <fullName evidence="3">Siderophore-interacting protein, mxcB-like</fullName>
    </submittedName>
</protein>
<evidence type="ECO:0000313" key="3">
    <source>
        <dbReference type="EMBL" id="CBS89625.1"/>
    </source>
</evidence>
<dbReference type="Gene3D" id="3.40.50.80">
    <property type="entry name" value="Nucleotide-binding domain of ferredoxin-NADP reductase (FNR) module"/>
    <property type="match status" value="1"/>
</dbReference>
<dbReference type="AlphaFoldDB" id="G7ZDM7"/>
<dbReference type="InterPro" id="IPR007037">
    <property type="entry name" value="SIP_rossman_dom"/>
</dbReference>
<dbReference type="KEGG" id="ali:AZOLI_p20501"/>
<accession>G7ZDM7</accession>
<dbReference type="PROSITE" id="PS51384">
    <property type="entry name" value="FAD_FR"/>
    <property type="match status" value="1"/>
</dbReference>
<gene>
    <name evidence="3" type="ordered locus">AZOLI_p20501</name>
</gene>
<sequence>MEVVAVSTLTPRMRRIVLGGPALEGFTLKPGVLAPHIGLVVPAGGGGAGAPPRIYSVRRFDAAAGTLEVNFVLHGAGVASGWAARARPGERVGISVSGGIAMKPAGRYVVAGDHAALPGIAHLLENLPADASAEVFVEVPGPAEQQELTSRAATSVTWFHRDRGSAPGPSPLPAAVMAAAPAGMQGLAVWSGTEHGTAQRIRGHVRQTLRLPADSCSVVAYWKASVAQGGFEHYG</sequence>
<dbReference type="SUPFAM" id="SSF63380">
    <property type="entry name" value="Riboflavin synthase domain-like"/>
    <property type="match status" value="1"/>
</dbReference>
<evidence type="ECO:0000256" key="1">
    <source>
        <dbReference type="ARBA" id="ARBA00035644"/>
    </source>
</evidence>
<dbReference type="InterPro" id="IPR013113">
    <property type="entry name" value="SIP_FAD-bd"/>
</dbReference>
<dbReference type="InterPro" id="IPR017938">
    <property type="entry name" value="Riboflavin_synthase-like_b-brl"/>
</dbReference>
<dbReference type="Proteomes" id="UP000005667">
    <property type="component" value="Plasmid AZO_p2"/>
</dbReference>
<dbReference type="PANTHER" id="PTHR30157:SF0">
    <property type="entry name" value="NADPH-DEPENDENT FERRIC-CHELATE REDUCTASE"/>
    <property type="match status" value="1"/>
</dbReference>
<feature type="domain" description="FAD-binding FR-type" evidence="2">
    <location>
        <begin position="1"/>
        <end position="111"/>
    </location>
</feature>
<keyword evidence="3" id="KW-0614">Plasmid</keyword>
<evidence type="ECO:0000313" key="4">
    <source>
        <dbReference type="Proteomes" id="UP000005667"/>
    </source>
</evidence>
<geneLocation type="plasmid" evidence="3 4">
    <name>AZO_p2</name>
</geneLocation>
<name>G7ZDM7_AZOL4</name>
<dbReference type="Pfam" id="PF08021">
    <property type="entry name" value="FAD_binding_9"/>
    <property type="match status" value="1"/>
</dbReference>
<proteinExistence type="inferred from homology"/>
<dbReference type="Gene3D" id="2.40.30.10">
    <property type="entry name" value="Translation factors"/>
    <property type="match status" value="1"/>
</dbReference>
<keyword evidence="4" id="KW-1185">Reference proteome</keyword>
<dbReference type="InterPro" id="IPR017927">
    <property type="entry name" value="FAD-bd_FR_type"/>
</dbReference>
<evidence type="ECO:0000259" key="2">
    <source>
        <dbReference type="PROSITE" id="PS51384"/>
    </source>
</evidence>
<dbReference type="GO" id="GO:0016491">
    <property type="term" value="F:oxidoreductase activity"/>
    <property type="evidence" value="ECO:0007669"/>
    <property type="project" value="InterPro"/>
</dbReference>
<reference evidence="4" key="1">
    <citation type="journal article" date="2011" name="PLoS Genet.">
        <title>Azospirillum genomes reveal transition of bacteria from aquatic to terrestrial environments.</title>
        <authorList>
            <person name="Wisniewski-Dye F."/>
            <person name="Borziak K."/>
            <person name="Khalsa-Moyers G."/>
            <person name="Alexandre G."/>
            <person name="Sukharnikov L.O."/>
            <person name="Wuichet K."/>
            <person name="Hurst G.B."/>
            <person name="McDonald W.H."/>
            <person name="Robertson J.S."/>
            <person name="Barbe V."/>
            <person name="Calteau A."/>
            <person name="Rouy Z."/>
            <person name="Mangenot S."/>
            <person name="Prigent-Combaret C."/>
            <person name="Normand P."/>
            <person name="Boyer M."/>
            <person name="Siguier P."/>
            <person name="Dessaux Y."/>
            <person name="Elmerich C."/>
            <person name="Condemine G."/>
            <person name="Krishnen G."/>
            <person name="Kennedy I."/>
            <person name="Paterson A.H."/>
            <person name="Gonzalez V."/>
            <person name="Mavingui P."/>
            <person name="Zhulin I.B."/>
        </authorList>
    </citation>
    <scope>NUCLEOTIDE SEQUENCE [LARGE SCALE GENOMIC DNA]</scope>
    <source>
        <strain evidence="4">4B</strain>
    </source>
</reference>
<dbReference type="CDD" id="cd06193">
    <property type="entry name" value="siderophore_interacting"/>
    <property type="match status" value="1"/>
</dbReference>
<dbReference type="Pfam" id="PF04954">
    <property type="entry name" value="SIP"/>
    <property type="match status" value="1"/>
</dbReference>
<dbReference type="HOGENOM" id="CLU_040923_3_0_5"/>
<dbReference type="OrthoDB" id="9814826at2"/>
<organism evidence="3 4">
    <name type="scientific">Azospirillum lipoferum (strain 4B)</name>
    <dbReference type="NCBI Taxonomy" id="862719"/>
    <lineage>
        <taxon>Bacteria</taxon>
        <taxon>Pseudomonadati</taxon>
        <taxon>Pseudomonadota</taxon>
        <taxon>Alphaproteobacteria</taxon>
        <taxon>Rhodospirillales</taxon>
        <taxon>Azospirillaceae</taxon>
        <taxon>Azospirillum</taxon>
    </lineage>
</organism>
<comment type="similarity">
    <text evidence="1">Belongs to the SIP oxidoreductase family.</text>
</comment>
<dbReference type="EMBL" id="FQ311870">
    <property type="protein sequence ID" value="CBS89625.1"/>
    <property type="molecule type" value="Genomic_DNA"/>
</dbReference>
<dbReference type="InterPro" id="IPR039261">
    <property type="entry name" value="FNR_nucleotide-bd"/>
</dbReference>